<keyword evidence="1" id="KW-0812">Transmembrane</keyword>
<evidence type="ECO:0000313" key="3">
    <source>
        <dbReference type="Proteomes" id="UP000644010"/>
    </source>
</evidence>
<dbReference type="RefSeq" id="WP_186959217.1">
    <property type="nucleotide sequence ID" value="NZ_JACOOI010000008.1"/>
</dbReference>
<proteinExistence type="predicted"/>
<organism evidence="2 3">
    <name type="scientific">Parabacteroides segnis</name>
    <dbReference type="NCBI Taxonomy" id="2763058"/>
    <lineage>
        <taxon>Bacteria</taxon>
        <taxon>Pseudomonadati</taxon>
        <taxon>Bacteroidota</taxon>
        <taxon>Bacteroidia</taxon>
        <taxon>Bacteroidales</taxon>
        <taxon>Tannerellaceae</taxon>
        <taxon>Parabacteroides</taxon>
    </lineage>
</organism>
<comment type="caution">
    <text evidence="2">The sequence shown here is derived from an EMBL/GenBank/DDBJ whole genome shotgun (WGS) entry which is preliminary data.</text>
</comment>
<keyword evidence="1" id="KW-1133">Transmembrane helix</keyword>
<reference evidence="2 3" key="1">
    <citation type="submission" date="2020-08" db="EMBL/GenBank/DDBJ databases">
        <title>Genome public.</title>
        <authorList>
            <person name="Liu C."/>
            <person name="Sun Q."/>
        </authorList>
    </citation>
    <scope>NUCLEOTIDE SEQUENCE [LARGE SCALE GENOMIC DNA]</scope>
    <source>
        <strain evidence="2 3">BX2</strain>
    </source>
</reference>
<keyword evidence="1" id="KW-0472">Membrane</keyword>
<sequence length="114" mass="13107">MNDTIKKQIQKTKNAVFTHSPMNISIKNMGDITFPLSRVAKTTVFNKMFMENSKTIAVYLTFPLCTILKTMVFDRMRKDYLSETMVFDEMRNDNALTPAVVRITYQADALVSIL</sequence>
<evidence type="ECO:0000256" key="1">
    <source>
        <dbReference type="SAM" id="Phobius"/>
    </source>
</evidence>
<evidence type="ECO:0000313" key="2">
    <source>
        <dbReference type="EMBL" id="MBC5643118.1"/>
    </source>
</evidence>
<accession>A0ABR7E0B3</accession>
<protein>
    <submittedName>
        <fullName evidence="2">Uncharacterized protein</fullName>
    </submittedName>
</protein>
<name>A0ABR7E0B3_9BACT</name>
<feature type="transmembrane region" description="Helical" evidence="1">
    <location>
        <begin position="56"/>
        <end position="73"/>
    </location>
</feature>
<gene>
    <name evidence="2" type="ORF">H8S77_09500</name>
</gene>
<dbReference type="EMBL" id="JACOOI010000008">
    <property type="protein sequence ID" value="MBC5643118.1"/>
    <property type="molecule type" value="Genomic_DNA"/>
</dbReference>
<dbReference type="Proteomes" id="UP000644010">
    <property type="component" value="Unassembled WGS sequence"/>
</dbReference>
<keyword evidence="3" id="KW-1185">Reference proteome</keyword>